<dbReference type="PANTHER" id="PTHR30509:SF9">
    <property type="entry name" value="MULTIDRUG RESISTANCE PROTEIN MDTO"/>
    <property type="match status" value="1"/>
</dbReference>
<keyword evidence="5 8" id="KW-0472">Membrane</keyword>
<evidence type="ECO:0000313" key="10">
    <source>
        <dbReference type="EMBL" id="MFC0316078.1"/>
    </source>
</evidence>
<organism evidence="10 11">
    <name type="scientific">Gordonia phosphorivorans</name>
    <dbReference type="NCBI Taxonomy" id="1056982"/>
    <lineage>
        <taxon>Bacteria</taxon>
        <taxon>Bacillati</taxon>
        <taxon>Actinomycetota</taxon>
        <taxon>Actinomycetes</taxon>
        <taxon>Mycobacteriales</taxon>
        <taxon>Gordoniaceae</taxon>
        <taxon>Gordonia</taxon>
    </lineage>
</organism>
<keyword evidence="11" id="KW-1185">Reference proteome</keyword>
<feature type="domain" description="Integral membrane bound transporter" evidence="9">
    <location>
        <begin position="417"/>
        <end position="542"/>
    </location>
</feature>
<feature type="region of interest" description="Disordered" evidence="7">
    <location>
        <begin position="344"/>
        <end position="396"/>
    </location>
</feature>
<evidence type="ECO:0000256" key="2">
    <source>
        <dbReference type="ARBA" id="ARBA00022475"/>
    </source>
</evidence>
<evidence type="ECO:0000256" key="1">
    <source>
        <dbReference type="ARBA" id="ARBA00004651"/>
    </source>
</evidence>
<gene>
    <name evidence="10" type="ORF">ACFFJD_14590</name>
</gene>
<feature type="compositionally biased region" description="Basic and acidic residues" evidence="7">
    <location>
        <begin position="344"/>
        <end position="353"/>
    </location>
</feature>
<protein>
    <submittedName>
        <fullName evidence="10">FUSC family protein</fullName>
    </submittedName>
</protein>
<proteinExistence type="inferred from homology"/>
<feature type="transmembrane region" description="Helical" evidence="8">
    <location>
        <begin position="462"/>
        <end position="495"/>
    </location>
</feature>
<feature type="transmembrane region" description="Helical" evidence="8">
    <location>
        <begin position="430"/>
        <end position="450"/>
    </location>
</feature>
<keyword evidence="4 8" id="KW-1133">Transmembrane helix</keyword>
<evidence type="ECO:0000256" key="6">
    <source>
        <dbReference type="ARBA" id="ARBA00043993"/>
    </source>
</evidence>
<evidence type="ECO:0000256" key="3">
    <source>
        <dbReference type="ARBA" id="ARBA00022692"/>
    </source>
</evidence>
<feature type="transmembrane region" description="Helical" evidence="8">
    <location>
        <begin position="49"/>
        <end position="67"/>
    </location>
</feature>
<feature type="compositionally biased region" description="Low complexity" evidence="7">
    <location>
        <begin position="359"/>
        <end position="370"/>
    </location>
</feature>
<comment type="subcellular location">
    <subcellularLocation>
        <location evidence="1">Cell membrane</location>
        <topology evidence="1">Multi-pass membrane protein</topology>
    </subcellularLocation>
</comment>
<feature type="transmembrane region" description="Helical" evidence="8">
    <location>
        <begin position="21"/>
        <end position="43"/>
    </location>
</feature>
<feature type="transmembrane region" description="Helical" evidence="8">
    <location>
        <begin position="149"/>
        <end position="169"/>
    </location>
</feature>
<feature type="transmembrane region" description="Helical" evidence="8">
    <location>
        <begin position="74"/>
        <end position="93"/>
    </location>
</feature>
<dbReference type="PANTHER" id="PTHR30509">
    <property type="entry name" value="P-HYDROXYBENZOIC ACID EFFLUX PUMP SUBUNIT-RELATED"/>
    <property type="match status" value="1"/>
</dbReference>
<evidence type="ECO:0000256" key="8">
    <source>
        <dbReference type="SAM" id="Phobius"/>
    </source>
</evidence>
<sequence>MHSGLSLWRRRLVATDPARTRLIEAAAIALAVAVTGLVAWSLVHVGHEDHALLAMGPFLALYAGMVVKDSTRRARLITTALLTVPLLATLSLGALLDRWRPVEIGVFIAVAGGATWLRRFGPRANALGMMAFFGLFFAVFLRPSLAHLFQFWLVAVCAVGSVLLIRLVLLRAVPRRQIVALLGEFRGAGSYALEYTLAAEPEVQATGLQATGLRRNQLARIDDVSRAIDRWQSQFATARVIDADPTEFAAAVLDARIGLEHTCLELVALDRSARDPAAGGLLADAVADLRAVLAPGATTVERDAAAARAHAHLQLTDADSPDELAVVITNRAVVAHARLRAVDLTRPREERARGPRTQPTSPKTLTAPKTTTPPTPPTAPAPPAPTPPTAHSRWRPWRGWRPTTRMAVQVMVAAALSTVVGELISADRWYWAVVTSFMIFAGTTTRSGILTKAWRRVVGTLAGLAVGFALAFLLAGSPPALIVMCVASVFCMLYFGPLNYVWQSFFITVLLAAMFGLLGILDHELLELRLAETAVGAVIGVACAYLVFSTSSRPALLHQMDVYFDALDDLLRQVRTAATRPGLAEPVLAGVRRLDTAHVELRDFASGMSVGFVTGKRTLAADLGHLLLVTTQLANQLARLTVVSTTAPRTPHPSELDAALTDSVDHLLQSSARARAALVHGSPSPGSTLETTIADRFARLPPRTRLDQLDISLTMSHLNWALLRSVEVRAHS</sequence>
<feature type="transmembrane region" description="Helical" evidence="8">
    <location>
        <begin position="528"/>
        <end position="548"/>
    </location>
</feature>
<evidence type="ECO:0000313" key="11">
    <source>
        <dbReference type="Proteomes" id="UP001589783"/>
    </source>
</evidence>
<feature type="transmembrane region" description="Helical" evidence="8">
    <location>
        <begin position="406"/>
        <end position="424"/>
    </location>
</feature>
<feature type="transmembrane region" description="Helical" evidence="8">
    <location>
        <begin position="501"/>
        <end position="521"/>
    </location>
</feature>
<comment type="similarity">
    <text evidence="6">Belongs to the YccS/YhfK family.</text>
</comment>
<dbReference type="EMBL" id="JBHLWV010000027">
    <property type="protein sequence ID" value="MFC0316078.1"/>
    <property type="molecule type" value="Genomic_DNA"/>
</dbReference>
<feature type="transmembrane region" description="Helical" evidence="8">
    <location>
        <begin position="124"/>
        <end position="143"/>
    </location>
</feature>
<name>A0ABV6HDR9_9ACTN</name>
<dbReference type="RefSeq" id="WP_382365415.1">
    <property type="nucleotide sequence ID" value="NZ_JBHLWV010000027.1"/>
</dbReference>
<evidence type="ECO:0000256" key="4">
    <source>
        <dbReference type="ARBA" id="ARBA00022989"/>
    </source>
</evidence>
<feature type="compositionally biased region" description="Pro residues" evidence="7">
    <location>
        <begin position="371"/>
        <end position="388"/>
    </location>
</feature>
<dbReference type="Pfam" id="PF13515">
    <property type="entry name" value="FUSC_2"/>
    <property type="match status" value="1"/>
</dbReference>
<reference evidence="10 11" key="1">
    <citation type="submission" date="2024-09" db="EMBL/GenBank/DDBJ databases">
        <authorList>
            <person name="Sun Q."/>
            <person name="Mori K."/>
        </authorList>
    </citation>
    <scope>NUCLEOTIDE SEQUENCE [LARGE SCALE GENOMIC DNA]</scope>
    <source>
        <strain evidence="10 11">CCM 7957</strain>
    </source>
</reference>
<keyword evidence="2" id="KW-1003">Cell membrane</keyword>
<feature type="transmembrane region" description="Helical" evidence="8">
    <location>
        <begin position="99"/>
        <end position="117"/>
    </location>
</feature>
<evidence type="ECO:0000256" key="5">
    <source>
        <dbReference type="ARBA" id="ARBA00023136"/>
    </source>
</evidence>
<evidence type="ECO:0000256" key="7">
    <source>
        <dbReference type="SAM" id="MobiDB-lite"/>
    </source>
</evidence>
<dbReference type="Proteomes" id="UP001589783">
    <property type="component" value="Unassembled WGS sequence"/>
</dbReference>
<dbReference type="InterPro" id="IPR049453">
    <property type="entry name" value="Memb_transporter_dom"/>
</dbReference>
<evidence type="ECO:0000259" key="9">
    <source>
        <dbReference type="Pfam" id="PF13515"/>
    </source>
</evidence>
<accession>A0ABV6HDR9</accession>
<comment type="caution">
    <text evidence="10">The sequence shown here is derived from an EMBL/GenBank/DDBJ whole genome shotgun (WGS) entry which is preliminary data.</text>
</comment>
<keyword evidence="3 8" id="KW-0812">Transmembrane</keyword>